<evidence type="ECO:0000313" key="1">
    <source>
        <dbReference type="EMBL" id="PWN47585.1"/>
    </source>
</evidence>
<dbReference type="EMBL" id="KZ820391">
    <property type="protein sequence ID" value="PWN47585.1"/>
    <property type="molecule type" value="Genomic_DNA"/>
</dbReference>
<reference evidence="1 2" key="1">
    <citation type="journal article" date="2018" name="Mol. Biol. Evol.">
        <title>Broad Genomic Sampling Reveals a Smut Pathogenic Ancestry of the Fungal Clade Ustilaginomycotina.</title>
        <authorList>
            <person name="Kijpornyongpan T."/>
            <person name="Mondo S.J."/>
            <person name="Barry K."/>
            <person name="Sandor L."/>
            <person name="Lee J."/>
            <person name="Lipzen A."/>
            <person name="Pangilinan J."/>
            <person name="LaButti K."/>
            <person name="Hainaut M."/>
            <person name="Henrissat B."/>
            <person name="Grigoriev I.V."/>
            <person name="Spatafora J.W."/>
            <person name="Aime M.C."/>
        </authorList>
    </citation>
    <scope>NUCLEOTIDE SEQUENCE [LARGE SCALE GENOMIC DNA]</scope>
    <source>
        <strain evidence="1 2">SA 807</strain>
    </source>
</reference>
<proteinExistence type="predicted"/>
<dbReference type="Proteomes" id="UP000245626">
    <property type="component" value="Unassembled WGS sequence"/>
</dbReference>
<name>A0ACD0NP84_9BASI</name>
<evidence type="ECO:0000313" key="2">
    <source>
        <dbReference type="Proteomes" id="UP000245626"/>
    </source>
</evidence>
<organism evidence="1 2">
    <name type="scientific">Violaceomyces palustris</name>
    <dbReference type="NCBI Taxonomy" id="1673888"/>
    <lineage>
        <taxon>Eukaryota</taxon>
        <taxon>Fungi</taxon>
        <taxon>Dikarya</taxon>
        <taxon>Basidiomycota</taxon>
        <taxon>Ustilaginomycotina</taxon>
        <taxon>Ustilaginomycetes</taxon>
        <taxon>Violaceomycetales</taxon>
        <taxon>Violaceomycetaceae</taxon>
        <taxon>Violaceomyces</taxon>
    </lineage>
</organism>
<accession>A0ACD0NP84</accession>
<sequence length="877" mass="97279">MVRVIIKGGVWKNTEDEILKAAISKYGKNQWARISSLLVRKTPKQCKARWYEWLDPSIKKTEWSKEEDEKLLHLAKLMPTQWRTIAPIVGRTANQCLERYQKLLDEAEARENQEGGSNLGLTGVGAEAGPSADDVRRLRPGEVDPDPETKPARPDPIDMDEDEKEMLSEARARLANTQGKKAKRKARERALEEARRLAMLQKRRELKAAGIITRTKTKKKGIDYNADIPFEKKPLPGFYDTSEEASRSFRAPVGKTLQSLQNQGARREDDEASKRKREREAAEKSKAAKAGLIAGGGQNEEQIRKLREAEQISKRRKLNLPAAQVGEAELEEIVKLGQAGERARGLVQDGANDASEGLLADYSALDRAKSARTPRTAPEEDTVMREARNLRNMTTAQTPLLGEANTPLHQGTGAEGATPRSGPLQTPNPLLTPAHGGRSGNVGATPRTTTAATATPGNFGRTPLRTPLRDNLGLNAEEAATIQDTPRNEKMARRAAKSQLQMGLRSLPAPKNDFEIVVDGGEDEEVAVDVSALTEEDAAERNARIARRKEEERQKELARRTQVVQRGLPRPVDVESSGIVEMLKSLPPLSPSSSDLEARAQRMIEEEMIRLVQHDSIAHPLPGSKLAGSGATSTSSALGFIEDERLQEARAMMHSELAKSLGFPGANTTIIQRLTQSYLEEEPEQVEWLEKWLEERRRSRFWSGGERGSWVERDGSTREEVVRAAQSWQLEKDRDEMRRLADEAAKGERTLAKLLGGYQARSGALRAKIREAWTALEEASLSFGTFSKLGEVETGAAAARLEKMQNEVDELERSERLQQARYAELEARRSQVAGECETLAAELAMREAEEINERALAAAEEEEEEVEEIGPMPAAEE</sequence>
<protein>
    <submittedName>
        <fullName evidence="1">Uncharacterized protein</fullName>
    </submittedName>
</protein>
<keyword evidence="2" id="KW-1185">Reference proteome</keyword>
<gene>
    <name evidence="1" type="ORF">IE53DRAFT_390285</name>
</gene>